<keyword evidence="2" id="KW-0812">Transmembrane</keyword>
<organism evidence="3 4">
    <name type="scientific">Sphaerisporangium album</name>
    <dbReference type="NCBI Taxonomy" id="509200"/>
    <lineage>
        <taxon>Bacteria</taxon>
        <taxon>Bacillati</taxon>
        <taxon>Actinomycetota</taxon>
        <taxon>Actinomycetes</taxon>
        <taxon>Streptosporangiales</taxon>
        <taxon>Streptosporangiaceae</taxon>
        <taxon>Sphaerisporangium</taxon>
    </lineage>
</organism>
<feature type="transmembrane region" description="Helical" evidence="2">
    <location>
        <begin position="232"/>
        <end position="252"/>
    </location>
</feature>
<comment type="caution">
    <text evidence="3">The sequence shown here is derived from an EMBL/GenBank/DDBJ whole genome shotgun (WGS) entry which is preliminary data.</text>
</comment>
<feature type="transmembrane region" description="Helical" evidence="2">
    <location>
        <begin position="80"/>
        <end position="104"/>
    </location>
</feature>
<feature type="transmembrane region" description="Helical" evidence="2">
    <location>
        <begin position="116"/>
        <end position="144"/>
    </location>
</feature>
<protein>
    <submittedName>
        <fullName evidence="3">ABC transporter permease</fullName>
    </submittedName>
</protein>
<keyword evidence="2" id="KW-1133">Transmembrane helix</keyword>
<keyword evidence="2" id="KW-0472">Membrane</keyword>
<feature type="transmembrane region" description="Helical" evidence="2">
    <location>
        <begin position="187"/>
        <end position="206"/>
    </location>
</feature>
<name>A0A367FR15_9ACTN</name>
<feature type="transmembrane region" description="Helical" evidence="2">
    <location>
        <begin position="40"/>
        <end position="60"/>
    </location>
</feature>
<accession>A0A367FR15</accession>
<evidence type="ECO:0000313" key="4">
    <source>
        <dbReference type="Proteomes" id="UP000253094"/>
    </source>
</evidence>
<proteinExistence type="predicted"/>
<dbReference type="EMBL" id="QOIL01000003">
    <property type="protein sequence ID" value="RCG32349.1"/>
    <property type="molecule type" value="Genomic_DNA"/>
</dbReference>
<gene>
    <name evidence="3" type="ORF">DQ384_07595</name>
</gene>
<feature type="transmembrane region" description="Helical" evidence="2">
    <location>
        <begin position="156"/>
        <end position="180"/>
    </location>
</feature>
<keyword evidence="4" id="KW-1185">Reference proteome</keyword>
<evidence type="ECO:0000256" key="2">
    <source>
        <dbReference type="SAM" id="Phobius"/>
    </source>
</evidence>
<evidence type="ECO:0000313" key="3">
    <source>
        <dbReference type="EMBL" id="RCG32349.1"/>
    </source>
</evidence>
<dbReference type="AlphaFoldDB" id="A0A367FR15"/>
<dbReference type="Proteomes" id="UP000253094">
    <property type="component" value="Unassembled WGS sequence"/>
</dbReference>
<feature type="region of interest" description="Disordered" evidence="1">
    <location>
        <begin position="1"/>
        <end position="21"/>
    </location>
</feature>
<sequence length="260" mass="26637">MSGTASIGADRPARRPATGPSPMRLTLVELRKAADTRAGFRLIVAVAVLTLAVVAARLAFGEARTLGSLAGDAQLPASVLLPVLGVLSVTSEWSQRTALSTFILVPARGRVVAAKILAACLLATGATAVGLATGVAGFAVGGILDRTTGGWDLSGAVVAQLLLVDCVTMLCGTAFGLLLLNSAPAIVTFYALPIAWTLAAGLLPGLDTAAQWLDIGRARVPLAEPGVTGQEWARFVTSCLLWVALPAALGLLRIHRTEIS</sequence>
<reference evidence="3 4" key="1">
    <citation type="submission" date="2018-06" db="EMBL/GenBank/DDBJ databases">
        <title>Sphaerisporangium craniellae sp. nov., isolated from a marine sponge in the South China Sea.</title>
        <authorList>
            <person name="Li L."/>
        </authorList>
    </citation>
    <scope>NUCLEOTIDE SEQUENCE [LARGE SCALE GENOMIC DNA]</scope>
    <source>
        <strain evidence="3 4">CCTCC AA 208026</strain>
    </source>
</reference>
<evidence type="ECO:0000256" key="1">
    <source>
        <dbReference type="SAM" id="MobiDB-lite"/>
    </source>
</evidence>